<accession>A0ABU6XIM4</accession>
<dbReference type="InterPro" id="IPR043891">
    <property type="entry name" value="SPARK"/>
</dbReference>
<keyword evidence="8" id="KW-0812">Transmembrane</keyword>
<keyword evidence="3 6" id="KW-0547">Nucleotide-binding</keyword>
<dbReference type="CDD" id="cd14066">
    <property type="entry name" value="STKc_IRAK"/>
    <property type="match status" value="1"/>
</dbReference>
<dbReference type="Pfam" id="PF19160">
    <property type="entry name" value="SPARK"/>
    <property type="match status" value="1"/>
</dbReference>
<evidence type="ECO:0000256" key="3">
    <source>
        <dbReference type="ARBA" id="ARBA00022741"/>
    </source>
</evidence>
<evidence type="ECO:0000256" key="1">
    <source>
        <dbReference type="ARBA" id="ARBA00022527"/>
    </source>
</evidence>
<protein>
    <recommendedName>
        <fullName evidence="10">Protein kinase domain-containing protein</fullName>
    </recommendedName>
</protein>
<keyword evidence="5 6" id="KW-0067">ATP-binding</keyword>
<evidence type="ECO:0000256" key="8">
    <source>
        <dbReference type="SAM" id="Phobius"/>
    </source>
</evidence>
<dbReference type="Gene3D" id="3.30.200.20">
    <property type="entry name" value="Phosphorylase Kinase, domain 1"/>
    <property type="match status" value="1"/>
</dbReference>
<feature type="compositionally biased region" description="Basic and acidic residues" evidence="7">
    <location>
        <begin position="645"/>
        <end position="660"/>
    </location>
</feature>
<gene>
    <name evidence="11" type="ORF">PIB30_060859</name>
</gene>
<feature type="chain" id="PRO_5045490900" description="Protein kinase domain-containing protein" evidence="9">
    <location>
        <begin position="20"/>
        <end position="669"/>
    </location>
</feature>
<dbReference type="PROSITE" id="PS50011">
    <property type="entry name" value="PROTEIN_KINASE_DOM"/>
    <property type="match status" value="1"/>
</dbReference>
<dbReference type="PROSITE" id="PS00107">
    <property type="entry name" value="PROTEIN_KINASE_ATP"/>
    <property type="match status" value="1"/>
</dbReference>
<comment type="caution">
    <text evidence="11">The sequence shown here is derived from an EMBL/GenBank/DDBJ whole genome shotgun (WGS) entry which is preliminary data.</text>
</comment>
<organism evidence="11 12">
    <name type="scientific">Stylosanthes scabra</name>
    <dbReference type="NCBI Taxonomy" id="79078"/>
    <lineage>
        <taxon>Eukaryota</taxon>
        <taxon>Viridiplantae</taxon>
        <taxon>Streptophyta</taxon>
        <taxon>Embryophyta</taxon>
        <taxon>Tracheophyta</taxon>
        <taxon>Spermatophyta</taxon>
        <taxon>Magnoliopsida</taxon>
        <taxon>eudicotyledons</taxon>
        <taxon>Gunneridae</taxon>
        <taxon>Pentapetalae</taxon>
        <taxon>rosids</taxon>
        <taxon>fabids</taxon>
        <taxon>Fabales</taxon>
        <taxon>Fabaceae</taxon>
        <taxon>Papilionoideae</taxon>
        <taxon>50 kb inversion clade</taxon>
        <taxon>dalbergioids sensu lato</taxon>
        <taxon>Dalbergieae</taxon>
        <taxon>Pterocarpus clade</taxon>
        <taxon>Stylosanthes</taxon>
    </lineage>
</organism>
<evidence type="ECO:0000256" key="7">
    <source>
        <dbReference type="SAM" id="MobiDB-lite"/>
    </source>
</evidence>
<dbReference type="PROSITE" id="PS00108">
    <property type="entry name" value="PROTEIN_KINASE_ST"/>
    <property type="match status" value="1"/>
</dbReference>
<reference evidence="11 12" key="1">
    <citation type="journal article" date="2023" name="Plants (Basel)">
        <title>Bridging the Gap: Combining Genomics and Transcriptomics Approaches to Understand Stylosanthes scabra, an Orphan Legume from the Brazilian Caatinga.</title>
        <authorList>
            <person name="Ferreira-Neto J.R.C."/>
            <person name="da Silva M.D."/>
            <person name="Binneck E."/>
            <person name="de Melo N.F."/>
            <person name="da Silva R.H."/>
            <person name="de Melo A.L.T.M."/>
            <person name="Pandolfi V."/>
            <person name="Bustamante F.O."/>
            <person name="Brasileiro-Vidal A.C."/>
            <person name="Benko-Iseppon A.M."/>
        </authorList>
    </citation>
    <scope>NUCLEOTIDE SEQUENCE [LARGE SCALE GENOMIC DNA]</scope>
    <source>
        <tissue evidence="11">Leaves</tissue>
    </source>
</reference>
<keyword evidence="2" id="KW-0808">Transferase</keyword>
<feature type="region of interest" description="Disordered" evidence="7">
    <location>
        <begin position="619"/>
        <end position="669"/>
    </location>
</feature>
<evidence type="ECO:0000313" key="12">
    <source>
        <dbReference type="Proteomes" id="UP001341840"/>
    </source>
</evidence>
<keyword evidence="8" id="KW-1133">Transmembrane helix</keyword>
<dbReference type="SMART" id="SM00220">
    <property type="entry name" value="S_TKc"/>
    <property type="match status" value="1"/>
</dbReference>
<evidence type="ECO:0000259" key="10">
    <source>
        <dbReference type="PROSITE" id="PS50011"/>
    </source>
</evidence>
<dbReference type="Gene3D" id="1.10.510.10">
    <property type="entry name" value="Transferase(Phosphotransferase) domain 1"/>
    <property type="match status" value="1"/>
</dbReference>
<feature type="signal peptide" evidence="9">
    <location>
        <begin position="1"/>
        <end position="19"/>
    </location>
</feature>
<keyword evidence="8" id="KW-0472">Membrane</keyword>
<dbReference type="PANTHER" id="PTHR47989:SF62">
    <property type="entry name" value="OS05G0423500 PROTEIN"/>
    <property type="match status" value="1"/>
</dbReference>
<feature type="transmembrane region" description="Helical" evidence="8">
    <location>
        <begin position="232"/>
        <end position="254"/>
    </location>
</feature>
<dbReference type="Proteomes" id="UP001341840">
    <property type="component" value="Unassembled WGS sequence"/>
</dbReference>
<evidence type="ECO:0000256" key="5">
    <source>
        <dbReference type="ARBA" id="ARBA00022840"/>
    </source>
</evidence>
<dbReference type="InterPro" id="IPR008271">
    <property type="entry name" value="Ser/Thr_kinase_AS"/>
</dbReference>
<evidence type="ECO:0000256" key="9">
    <source>
        <dbReference type="SAM" id="SignalP"/>
    </source>
</evidence>
<dbReference type="InterPro" id="IPR011009">
    <property type="entry name" value="Kinase-like_dom_sf"/>
</dbReference>
<evidence type="ECO:0000313" key="11">
    <source>
        <dbReference type="EMBL" id="MED6197869.1"/>
    </source>
</evidence>
<feature type="domain" description="Protein kinase" evidence="10">
    <location>
        <begin position="308"/>
        <end position="572"/>
    </location>
</feature>
<feature type="binding site" evidence="6">
    <location>
        <position position="336"/>
    </location>
    <ligand>
        <name>ATP</name>
        <dbReference type="ChEBI" id="CHEBI:30616"/>
    </ligand>
</feature>
<evidence type="ECO:0000256" key="2">
    <source>
        <dbReference type="ARBA" id="ARBA00022679"/>
    </source>
</evidence>
<dbReference type="InterPro" id="IPR017441">
    <property type="entry name" value="Protein_kinase_ATP_BS"/>
</dbReference>
<dbReference type="Pfam" id="PF07714">
    <property type="entry name" value="PK_Tyr_Ser-Thr"/>
    <property type="match status" value="1"/>
</dbReference>
<dbReference type="InterPro" id="IPR000719">
    <property type="entry name" value="Prot_kinase_dom"/>
</dbReference>
<keyword evidence="12" id="KW-1185">Reference proteome</keyword>
<keyword evidence="1" id="KW-0723">Serine/threonine-protein kinase</keyword>
<proteinExistence type="predicted"/>
<keyword evidence="4" id="KW-0418">Kinase</keyword>
<keyword evidence="9" id="KW-0732">Signal</keyword>
<dbReference type="InterPro" id="IPR001245">
    <property type="entry name" value="Ser-Thr/Tyr_kinase_cat_dom"/>
</dbReference>
<evidence type="ECO:0000256" key="4">
    <source>
        <dbReference type="ARBA" id="ARBA00022777"/>
    </source>
</evidence>
<sequence length="669" mass="72334">MTILPLFLFFFFLPPPSFSQPPPSPPPPSSSSCPLNFTILSTLTGPGNTPTSYSSSTGTAATNTKCQFIRQSFRLLQSDLLRRTDNFLPPLSASLSCWSLFQSYINSFDPTFHIQLSCGFSNASISQGCTNITTRQRFEALVSSSVLQNVDSSCNQSLENNSPCALCTTSLSSLPASGNSLGNLTDCTSLPSIYAAAFSNGFGPSDPGTAKCLFDLDFTPLGDSNKNKNKKIVVAVVVTVVCVLGLVFLVLGLWKLNEKLCGKNVSVAEMGLVSSSVVMGVDYSSMDQSTITLIRFSIEEIKKATKNFSRDNIIGRGGYGNVYKGLLNDGTEVALKRFKNCSAAGDSSFKHEVEVIASVRHVNLVALRGYCSATTNLEGYQRIIVCDLMKNGSLHDHLFISGGSNSRKLSWPIRKKIAMGTARGIAYLHYGVQPSIIHRDIKASNILLDEKFEAKVADFGLAKFNPEGMTHMSTRVAGTMGYVAPEYALYGQLTERSDVFSFGVVLLELLSGKKALSIGSDGQPSALTDWAWSLVRTNKALDVIEDGMPELGSPKILEKYVVIGVLCSHPQLYARPTMDQVVKMMETEQDVEENEEESVVPVIPDRPIPLVARKIDIERSVSSSGGGGSGGLSSPTGYQAFTIGSDKHSSDDKSKEEESSSTKYFSIEE</sequence>
<dbReference type="SUPFAM" id="SSF56112">
    <property type="entry name" value="Protein kinase-like (PK-like)"/>
    <property type="match status" value="1"/>
</dbReference>
<name>A0ABU6XIM4_9FABA</name>
<dbReference type="EMBL" id="JASCZI010211992">
    <property type="protein sequence ID" value="MED6197869.1"/>
    <property type="molecule type" value="Genomic_DNA"/>
</dbReference>
<evidence type="ECO:0000256" key="6">
    <source>
        <dbReference type="PROSITE-ProRule" id="PRU10141"/>
    </source>
</evidence>
<dbReference type="PANTHER" id="PTHR47989">
    <property type="entry name" value="OS01G0750732 PROTEIN"/>
    <property type="match status" value="1"/>
</dbReference>